<evidence type="ECO:0000313" key="1">
    <source>
        <dbReference type="EMBL" id="CCO09652.2"/>
    </source>
</evidence>
<organism evidence="1 2">
    <name type="scientific">Carnobacterium maltaromaticum LMA28</name>
    <dbReference type="NCBI Taxonomy" id="1234679"/>
    <lineage>
        <taxon>Bacteria</taxon>
        <taxon>Bacillati</taxon>
        <taxon>Bacillota</taxon>
        <taxon>Bacilli</taxon>
        <taxon>Lactobacillales</taxon>
        <taxon>Carnobacteriaceae</taxon>
        <taxon>Carnobacterium</taxon>
    </lineage>
</organism>
<dbReference type="KEGG" id="cml:BN424_169"/>
<proteinExistence type="predicted"/>
<accession>K8E1G6</accession>
<gene>
    <name evidence="1" type="ORF">BN424_169</name>
</gene>
<dbReference type="AlphaFoldDB" id="K8E1G6"/>
<protein>
    <submittedName>
        <fullName evidence="1">Uncharacterized protein</fullName>
    </submittedName>
</protein>
<reference evidence="2" key="1">
    <citation type="journal article" date="2013" name="Genome Announc.">
        <title>Complete Chromosome Sequence of Carnobacterium maltaromaticum LMA 28.</title>
        <authorList>
            <person name="Cailliez-Grimal C."/>
            <person name="Chaillou S."/>
            <person name="Anba-Mondoloni J."/>
            <person name="Loux V."/>
            <person name="Afzal M.I."/>
            <person name="Rahman A."/>
            <person name="Kergourlay G."/>
            <person name="Champomier-Verges M.C."/>
            <person name="Zagorec M."/>
            <person name="Dalgaard P."/>
            <person name="Leisner J.J."/>
            <person name="Prevost H."/>
            <person name="Revol-Junelles A.M."/>
            <person name="Borges F."/>
        </authorList>
    </citation>
    <scope>NUCLEOTIDE SEQUENCE</scope>
    <source>
        <strain evidence="2">LMA28</strain>
    </source>
</reference>
<dbReference type="EMBL" id="HE999757">
    <property type="protein sequence ID" value="CCO09652.2"/>
    <property type="molecule type" value="Genomic_DNA"/>
</dbReference>
<dbReference type="Proteomes" id="UP000000212">
    <property type="component" value="Chromosome"/>
</dbReference>
<dbReference type="HOGENOM" id="CLU_3341826_0_0_9"/>
<keyword evidence="2" id="KW-1185">Reference proteome</keyword>
<sequence>MLLMSRKEFPSFFATHLLPIDPKMKEDGYLRPLIGVR</sequence>
<name>K8E1G6_CARML</name>
<dbReference type="STRING" id="1234679.BN424_169"/>
<evidence type="ECO:0000313" key="2">
    <source>
        <dbReference type="Proteomes" id="UP000000212"/>
    </source>
</evidence>